<dbReference type="AlphaFoldDB" id="A0A4P6V2B6"/>
<evidence type="ECO:0000259" key="1">
    <source>
        <dbReference type="Pfam" id="PF01755"/>
    </source>
</evidence>
<dbReference type="InterPro" id="IPR002654">
    <property type="entry name" value="Glyco_trans_25"/>
</dbReference>
<name>A0A4P6V2B6_9HYPH</name>
<dbReference type="EMBL" id="CP036532">
    <property type="protein sequence ID" value="QBK30570.1"/>
    <property type="molecule type" value="Genomic_DNA"/>
</dbReference>
<dbReference type="Proteomes" id="UP000293719">
    <property type="component" value="Chromosome"/>
</dbReference>
<gene>
    <name evidence="2" type="ORF">E0E05_08160</name>
</gene>
<organism evidence="2 3">
    <name type="scientific">Roseitalea porphyridii</name>
    <dbReference type="NCBI Taxonomy" id="1852022"/>
    <lineage>
        <taxon>Bacteria</taxon>
        <taxon>Pseudomonadati</taxon>
        <taxon>Pseudomonadota</taxon>
        <taxon>Alphaproteobacteria</taxon>
        <taxon>Hyphomicrobiales</taxon>
        <taxon>Ahrensiaceae</taxon>
        <taxon>Roseitalea</taxon>
    </lineage>
</organism>
<evidence type="ECO:0000313" key="3">
    <source>
        <dbReference type="Proteomes" id="UP000293719"/>
    </source>
</evidence>
<dbReference type="RefSeq" id="WP_131616260.1">
    <property type="nucleotide sequence ID" value="NZ_CP036532.1"/>
</dbReference>
<proteinExistence type="predicted"/>
<dbReference type="GeneID" id="90767265"/>
<protein>
    <submittedName>
        <fullName evidence="2">Glycosyltransferase family 25 protein</fullName>
    </submittedName>
</protein>
<sequence>MIGYYVINLARSVERYRSFAALAADAGLEVERVDAVDGKVATQDGWDGLDLDRFRRFNGREPLPGEYGCYFSHIKAMRTFLDSGYSSAVIMEDDAEPHAAVGPFASALDDRFSDRTLLVRLTSHRLQLFEAFERPLEGGPRVGQCWLGPTGSGSAYWLTRSAAATLVERMLPVYCPFDVMQERSWETDVRFCQVKPNLMPVPRPPDSTIAASGPTYAVKYPPYRRLPTYWTRTAQFFRRLAACARTRGI</sequence>
<dbReference type="OrthoDB" id="259382at2"/>
<keyword evidence="3" id="KW-1185">Reference proteome</keyword>
<reference evidence="2 3" key="1">
    <citation type="journal article" date="2017" name="Int. J. Syst. Evol. Microbiol.">
        <title>Roseitalea porphyridii gen. nov., sp. nov., isolated from a red alga, and reclassification of Hoeflea suaedae Chung et al. 2013 as Pseudohoeflea suaedae gen. nov., comb. nov.</title>
        <authorList>
            <person name="Hyeon J.W."/>
            <person name="Jeong S.E."/>
            <person name="Baek K."/>
            <person name="Jeon C.O."/>
        </authorList>
    </citation>
    <scope>NUCLEOTIDE SEQUENCE [LARGE SCALE GENOMIC DNA]</scope>
    <source>
        <strain evidence="2 3">MA7-20</strain>
    </source>
</reference>
<dbReference type="GO" id="GO:0016740">
    <property type="term" value="F:transferase activity"/>
    <property type="evidence" value="ECO:0007669"/>
    <property type="project" value="UniProtKB-KW"/>
</dbReference>
<evidence type="ECO:0000313" key="2">
    <source>
        <dbReference type="EMBL" id="QBK30570.1"/>
    </source>
</evidence>
<feature type="domain" description="Glycosyl transferase family 25" evidence="1">
    <location>
        <begin position="1"/>
        <end position="99"/>
    </location>
</feature>
<dbReference type="CDD" id="cd06532">
    <property type="entry name" value="Glyco_transf_25"/>
    <property type="match status" value="1"/>
</dbReference>
<dbReference type="Pfam" id="PF01755">
    <property type="entry name" value="Glyco_transf_25"/>
    <property type="match status" value="1"/>
</dbReference>
<dbReference type="KEGG" id="rpod:E0E05_08160"/>
<accession>A0A4P6V2B6</accession>
<keyword evidence="2" id="KW-0808">Transferase</keyword>